<organism evidence="4">
    <name type="scientific">marine sediment metagenome</name>
    <dbReference type="NCBI Taxonomy" id="412755"/>
    <lineage>
        <taxon>unclassified sequences</taxon>
        <taxon>metagenomes</taxon>
        <taxon>ecological metagenomes</taxon>
    </lineage>
</organism>
<evidence type="ECO:0000256" key="3">
    <source>
        <dbReference type="ARBA" id="ARBA00023002"/>
    </source>
</evidence>
<dbReference type="SUPFAM" id="SSF51412">
    <property type="entry name" value="Inosine monophosphate dehydrogenase (IMPDH)"/>
    <property type="match status" value="1"/>
</dbReference>
<dbReference type="Pfam" id="PF03060">
    <property type="entry name" value="NMO"/>
    <property type="match status" value="1"/>
</dbReference>
<keyword evidence="2" id="KW-0288">FMN</keyword>
<dbReference type="GO" id="GO:0018580">
    <property type="term" value="F:nitronate monooxygenase activity"/>
    <property type="evidence" value="ECO:0007669"/>
    <property type="project" value="InterPro"/>
</dbReference>
<proteinExistence type="predicted"/>
<dbReference type="Gene3D" id="3.20.20.70">
    <property type="entry name" value="Aldolase class I"/>
    <property type="match status" value="1"/>
</dbReference>
<gene>
    <name evidence="4" type="ORF">LCGC14_0803490</name>
</gene>
<dbReference type="InterPro" id="IPR013785">
    <property type="entry name" value="Aldolase_TIM"/>
</dbReference>
<sequence>MTIETNITKMFGIKHPIFSAAMGPFYTTDLCVAVSEAGGLGVLSHTSIKRGVDIGNETTTSSARLGADAVEAMKENMKFVVEHTDKPFGFNIRTSRNEIQAGKLCSEIPKFIMENPKIREQCIYALTSAGSSKKLPESKSFQELKKNSEIKHFHVAPALWLADKCVASGVDGMVVTGSEGGGHQSYEKVSTLVLLQQVQKKHPDFPVIACGGFATGAGLAAALSMGAGGIAMGSRFIASKDAEFHESYKQVVPPSKASDTILVTGALGPIRLWKNEYSLHHGLVEDKQAKIAEEQKLTSMSREDMIKEFIASANAYMAAYRGDVKSGAVLLGQSIGIIDSIESVSDIINDVVSGAEKLIKKVASNIK</sequence>
<dbReference type="InterPro" id="IPR004136">
    <property type="entry name" value="NMO"/>
</dbReference>
<accession>A0A0F9PTI9</accession>
<name>A0A0F9PTI9_9ZZZZ</name>
<dbReference type="PANTHER" id="PTHR32332:SF20">
    <property type="entry name" value="2-NITROPROPANE DIOXYGENASE-LIKE PROTEIN"/>
    <property type="match status" value="1"/>
</dbReference>
<protein>
    <submittedName>
        <fullName evidence="4">Uncharacterized protein</fullName>
    </submittedName>
</protein>
<comment type="caution">
    <text evidence="4">The sequence shown here is derived from an EMBL/GenBank/DDBJ whole genome shotgun (WGS) entry which is preliminary data.</text>
</comment>
<dbReference type="PANTHER" id="PTHR32332">
    <property type="entry name" value="2-NITROPROPANE DIOXYGENASE"/>
    <property type="match status" value="1"/>
</dbReference>
<evidence type="ECO:0000256" key="2">
    <source>
        <dbReference type="ARBA" id="ARBA00022643"/>
    </source>
</evidence>
<dbReference type="AlphaFoldDB" id="A0A0F9PTI9"/>
<dbReference type="CDD" id="cd04730">
    <property type="entry name" value="NPD_like"/>
    <property type="match status" value="1"/>
</dbReference>
<evidence type="ECO:0000313" key="4">
    <source>
        <dbReference type="EMBL" id="KKN33469.1"/>
    </source>
</evidence>
<dbReference type="EMBL" id="LAZR01002176">
    <property type="protein sequence ID" value="KKN33469.1"/>
    <property type="molecule type" value="Genomic_DNA"/>
</dbReference>
<reference evidence="4" key="1">
    <citation type="journal article" date="2015" name="Nature">
        <title>Complex archaea that bridge the gap between prokaryotes and eukaryotes.</title>
        <authorList>
            <person name="Spang A."/>
            <person name="Saw J.H."/>
            <person name="Jorgensen S.L."/>
            <person name="Zaremba-Niedzwiedzka K."/>
            <person name="Martijn J."/>
            <person name="Lind A.E."/>
            <person name="van Eijk R."/>
            <person name="Schleper C."/>
            <person name="Guy L."/>
            <person name="Ettema T.J."/>
        </authorList>
    </citation>
    <scope>NUCLEOTIDE SEQUENCE</scope>
</reference>
<keyword evidence="1" id="KW-0285">Flavoprotein</keyword>
<evidence type="ECO:0000256" key="1">
    <source>
        <dbReference type="ARBA" id="ARBA00022630"/>
    </source>
</evidence>
<keyword evidence="3" id="KW-0560">Oxidoreductase</keyword>